<name>A0A5B7ZYL1_9BACT</name>
<keyword evidence="1" id="KW-0732">Signal</keyword>
<gene>
    <name evidence="2" type="ORF">FHG12_09290</name>
</gene>
<evidence type="ECO:0000256" key="1">
    <source>
        <dbReference type="SAM" id="SignalP"/>
    </source>
</evidence>
<protein>
    <recommendedName>
        <fullName evidence="4">DUF4142 domain-containing protein</fullName>
    </recommendedName>
</protein>
<dbReference type="AlphaFoldDB" id="A0A5B7ZYL1"/>
<dbReference type="OrthoDB" id="886583at2"/>
<evidence type="ECO:0000313" key="2">
    <source>
        <dbReference type="EMBL" id="QDA60291.1"/>
    </source>
</evidence>
<dbReference type="KEGG" id="hyj:FHG12_09290"/>
<accession>A0A5B7ZYL1</accession>
<proteinExistence type="predicted"/>
<feature type="chain" id="PRO_5022994295" description="DUF4142 domain-containing protein" evidence="1">
    <location>
        <begin position="24"/>
        <end position="148"/>
    </location>
</feature>
<sequence>MKTLPTLVFSLGLFLQQPSSLSAAPVRAAFAWQTSAAETAYTQLGNDAAAVVQRALGQTNDAAAIAILIGEGAKLQQRAQQLKPSYTQWISTLKPSQAEGVRRRVLSAGFTRYFGTLDTDPQLNNRIKQNPDLNKAIQNVMNTLGMAM</sequence>
<dbReference type="Proteomes" id="UP000305398">
    <property type="component" value="Chromosome"/>
</dbReference>
<organism evidence="2 3">
    <name type="scientific">Hymenobacter jejuensis</name>
    <dbReference type="NCBI Taxonomy" id="2502781"/>
    <lineage>
        <taxon>Bacteria</taxon>
        <taxon>Pseudomonadati</taxon>
        <taxon>Bacteroidota</taxon>
        <taxon>Cytophagia</taxon>
        <taxon>Cytophagales</taxon>
        <taxon>Hymenobacteraceae</taxon>
        <taxon>Hymenobacter</taxon>
    </lineage>
</organism>
<evidence type="ECO:0008006" key="4">
    <source>
        <dbReference type="Google" id="ProtNLM"/>
    </source>
</evidence>
<evidence type="ECO:0000313" key="3">
    <source>
        <dbReference type="Proteomes" id="UP000305398"/>
    </source>
</evidence>
<keyword evidence="3" id="KW-1185">Reference proteome</keyword>
<dbReference type="RefSeq" id="WP_139515469.1">
    <property type="nucleotide sequence ID" value="NZ_CP040896.1"/>
</dbReference>
<feature type="signal peptide" evidence="1">
    <location>
        <begin position="1"/>
        <end position="23"/>
    </location>
</feature>
<dbReference type="EMBL" id="CP040896">
    <property type="protein sequence ID" value="QDA60291.1"/>
    <property type="molecule type" value="Genomic_DNA"/>
</dbReference>
<reference evidence="2 3" key="1">
    <citation type="submission" date="2019-06" db="EMBL/GenBank/DDBJ databases">
        <authorList>
            <person name="Srinivasan S."/>
        </authorList>
    </citation>
    <scope>NUCLEOTIDE SEQUENCE [LARGE SCALE GENOMIC DNA]</scope>
    <source>
        <strain evidence="2 3">17J68-5</strain>
    </source>
</reference>